<dbReference type="SUPFAM" id="SSF52047">
    <property type="entry name" value="RNI-like"/>
    <property type="match status" value="1"/>
</dbReference>
<evidence type="ECO:0000256" key="1">
    <source>
        <dbReference type="ARBA" id="ARBA00022468"/>
    </source>
</evidence>
<organism evidence="4 5">
    <name type="scientific">Emiliania huxleyi (strain CCMP1516)</name>
    <dbReference type="NCBI Taxonomy" id="280463"/>
    <lineage>
        <taxon>Eukaryota</taxon>
        <taxon>Haptista</taxon>
        <taxon>Haptophyta</taxon>
        <taxon>Prymnesiophyceae</taxon>
        <taxon>Isochrysidales</taxon>
        <taxon>Noelaerhabdaceae</taxon>
        <taxon>Emiliania</taxon>
    </lineage>
</organism>
<dbReference type="PaxDb" id="2903-EOD20210"/>
<evidence type="ECO:0000256" key="2">
    <source>
        <dbReference type="ARBA" id="ARBA00022614"/>
    </source>
</evidence>
<dbReference type="PANTHER" id="PTHR24113:SF12">
    <property type="entry name" value="RAN GTPASE-ACTIVATING PROTEIN 1"/>
    <property type="match status" value="1"/>
</dbReference>
<dbReference type="InterPro" id="IPR001611">
    <property type="entry name" value="Leu-rich_rpt"/>
</dbReference>
<evidence type="ECO:0000313" key="4">
    <source>
        <dbReference type="EnsemblProtists" id="EOD20210"/>
    </source>
</evidence>
<dbReference type="InterPro" id="IPR032675">
    <property type="entry name" value="LRR_dom_sf"/>
</dbReference>
<sequence>MRLVTKVLTDLKLSNMNIGPEGVISVVRVERKRNKITSLTLDDCSIGPDSIGEIAKYVLESKVLTELSLGGEDDIGDKGAIAFATTGLKLNYNGIDFLGLEILASTLRVNKVLTELWLSDQGTWYEFNRGDIERVKLRADGDPRRRNNS</sequence>
<dbReference type="InterPro" id="IPR027038">
    <property type="entry name" value="RanGap"/>
</dbReference>
<dbReference type="Proteomes" id="UP000013827">
    <property type="component" value="Unassembled WGS sequence"/>
</dbReference>
<dbReference type="GO" id="GO:0005634">
    <property type="term" value="C:nucleus"/>
    <property type="evidence" value="ECO:0007669"/>
    <property type="project" value="TreeGrafter"/>
</dbReference>
<dbReference type="PANTHER" id="PTHR24113">
    <property type="entry name" value="RAN GTPASE-ACTIVATING PROTEIN 1"/>
    <property type="match status" value="1"/>
</dbReference>
<keyword evidence="5" id="KW-1185">Reference proteome</keyword>
<dbReference type="RefSeq" id="XP_005772639.1">
    <property type="nucleotide sequence ID" value="XM_005772582.1"/>
</dbReference>
<dbReference type="GO" id="GO:0048471">
    <property type="term" value="C:perinuclear region of cytoplasm"/>
    <property type="evidence" value="ECO:0007669"/>
    <property type="project" value="TreeGrafter"/>
</dbReference>
<dbReference type="AlphaFoldDB" id="A0A0D3J9M5"/>
<reference evidence="4" key="2">
    <citation type="submission" date="2024-10" db="UniProtKB">
        <authorList>
            <consortium name="EnsemblProtists"/>
        </authorList>
    </citation>
    <scope>IDENTIFICATION</scope>
</reference>
<dbReference type="GeneID" id="17265754"/>
<dbReference type="GO" id="GO:0006913">
    <property type="term" value="P:nucleocytoplasmic transport"/>
    <property type="evidence" value="ECO:0007669"/>
    <property type="project" value="TreeGrafter"/>
</dbReference>
<dbReference type="HOGENOM" id="CLU_1753118_0_0_1"/>
<dbReference type="Pfam" id="PF13516">
    <property type="entry name" value="LRR_6"/>
    <property type="match status" value="1"/>
</dbReference>
<keyword evidence="3" id="KW-0677">Repeat</keyword>
<keyword evidence="1" id="KW-0343">GTPase activation</keyword>
<dbReference type="KEGG" id="ehx:EMIHUDRAFT_242306"/>
<proteinExistence type="predicted"/>
<dbReference type="GO" id="GO:0005829">
    <property type="term" value="C:cytosol"/>
    <property type="evidence" value="ECO:0007669"/>
    <property type="project" value="TreeGrafter"/>
</dbReference>
<dbReference type="Gene3D" id="3.80.10.10">
    <property type="entry name" value="Ribonuclease Inhibitor"/>
    <property type="match status" value="1"/>
</dbReference>
<keyword evidence="2" id="KW-0433">Leucine-rich repeat</keyword>
<evidence type="ECO:0000313" key="5">
    <source>
        <dbReference type="Proteomes" id="UP000013827"/>
    </source>
</evidence>
<name>A0A0D3J9M5_EMIH1</name>
<accession>A0A0D3J9M5</accession>
<reference evidence="5" key="1">
    <citation type="journal article" date="2013" name="Nature">
        <title>Pan genome of the phytoplankton Emiliania underpins its global distribution.</title>
        <authorList>
            <person name="Read B.A."/>
            <person name="Kegel J."/>
            <person name="Klute M.J."/>
            <person name="Kuo A."/>
            <person name="Lefebvre S.C."/>
            <person name="Maumus F."/>
            <person name="Mayer C."/>
            <person name="Miller J."/>
            <person name="Monier A."/>
            <person name="Salamov A."/>
            <person name="Young J."/>
            <person name="Aguilar M."/>
            <person name="Claverie J.M."/>
            <person name="Frickenhaus S."/>
            <person name="Gonzalez K."/>
            <person name="Herman E.K."/>
            <person name="Lin Y.C."/>
            <person name="Napier J."/>
            <person name="Ogata H."/>
            <person name="Sarno A.F."/>
            <person name="Shmutz J."/>
            <person name="Schroeder D."/>
            <person name="de Vargas C."/>
            <person name="Verret F."/>
            <person name="von Dassow P."/>
            <person name="Valentin K."/>
            <person name="Van de Peer Y."/>
            <person name="Wheeler G."/>
            <person name="Dacks J.B."/>
            <person name="Delwiche C.F."/>
            <person name="Dyhrman S.T."/>
            <person name="Glockner G."/>
            <person name="John U."/>
            <person name="Richards T."/>
            <person name="Worden A.Z."/>
            <person name="Zhang X."/>
            <person name="Grigoriev I.V."/>
            <person name="Allen A.E."/>
            <person name="Bidle K."/>
            <person name="Borodovsky M."/>
            <person name="Bowler C."/>
            <person name="Brownlee C."/>
            <person name="Cock J.M."/>
            <person name="Elias M."/>
            <person name="Gladyshev V.N."/>
            <person name="Groth M."/>
            <person name="Guda C."/>
            <person name="Hadaegh A."/>
            <person name="Iglesias-Rodriguez M.D."/>
            <person name="Jenkins J."/>
            <person name="Jones B.M."/>
            <person name="Lawson T."/>
            <person name="Leese F."/>
            <person name="Lindquist E."/>
            <person name="Lobanov A."/>
            <person name="Lomsadze A."/>
            <person name="Malik S.B."/>
            <person name="Marsh M.E."/>
            <person name="Mackinder L."/>
            <person name="Mock T."/>
            <person name="Mueller-Roeber B."/>
            <person name="Pagarete A."/>
            <person name="Parker M."/>
            <person name="Probert I."/>
            <person name="Quesneville H."/>
            <person name="Raines C."/>
            <person name="Rensing S.A."/>
            <person name="Riano-Pachon D.M."/>
            <person name="Richier S."/>
            <person name="Rokitta S."/>
            <person name="Shiraiwa Y."/>
            <person name="Soanes D.M."/>
            <person name="van der Giezen M."/>
            <person name="Wahlund T.M."/>
            <person name="Williams B."/>
            <person name="Wilson W."/>
            <person name="Wolfe G."/>
            <person name="Wurch L.L."/>
        </authorList>
    </citation>
    <scope>NUCLEOTIDE SEQUENCE</scope>
</reference>
<dbReference type="EnsemblProtists" id="EOD20210">
    <property type="protein sequence ID" value="EOD20210"/>
    <property type="gene ID" value="EMIHUDRAFT_242306"/>
</dbReference>
<dbReference type="GO" id="GO:0005096">
    <property type="term" value="F:GTPase activator activity"/>
    <property type="evidence" value="ECO:0007669"/>
    <property type="project" value="UniProtKB-KW"/>
</dbReference>
<evidence type="ECO:0000256" key="3">
    <source>
        <dbReference type="ARBA" id="ARBA00022737"/>
    </source>
</evidence>
<dbReference type="GO" id="GO:0031267">
    <property type="term" value="F:small GTPase binding"/>
    <property type="evidence" value="ECO:0007669"/>
    <property type="project" value="TreeGrafter"/>
</dbReference>
<protein>
    <submittedName>
        <fullName evidence="4">Uncharacterized protein</fullName>
    </submittedName>
</protein>